<evidence type="ECO:0000313" key="2">
    <source>
        <dbReference type="EMBL" id="MCC0179874.1"/>
    </source>
</evidence>
<dbReference type="InterPro" id="IPR011050">
    <property type="entry name" value="Pectin_lyase_fold/virulence"/>
</dbReference>
<evidence type="ECO:0000313" key="3">
    <source>
        <dbReference type="Proteomes" id="UP000729733"/>
    </source>
</evidence>
<dbReference type="NCBIfam" id="TIGR01901">
    <property type="entry name" value="adhes_NPXG"/>
    <property type="match status" value="1"/>
</dbReference>
<dbReference type="RefSeq" id="WP_229642970.1">
    <property type="nucleotide sequence ID" value="NZ_JADWDC010000128.1"/>
</dbReference>
<feature type="domain" description="Filamentous haemagglutinin FhaB/tRNA nuclease CdiA-like TPS" evidence="1">
    <location>
        <begin position="30"/>
        <end position="141"/>
    </location>
</feature>
<dbReference type="SMART" id="SM00912">
    <property type="entry name" value="Haemagg_act"/>
    <property type="match status" value="1"/>
</dbReference>
<dbReference type="Gene3D" id="2.160.20.10">
    <property type="entry name" value="Single-stranded right-handed beta-helix, Pectin lyase-like"/>
    <property type="match status" value="1"/>
</dbReference>
<name>A0A964BVZ3_9CYAN</name>
<sequence>MKQSLSLLLSVGLGTISQSLLTTPVASQVTSDGTTSTQVTENGNVSTINGGVTNGDNLFHSFQDFSVGTGSEAFFNNAPEIGNILSRVTGGNISNIDGLIRNNGNANLFLINPAGIIFGENARLDLGGSFYGSTASSILFEDGEFSVTDLDNPPLLTVNAPIGLSFRENPASIIATGNSENSLSLVVETGESFNLIGGEINLSRGEIVAEEGTINFASIAQEGTISFSEDNSLNTPTNTNRDNIILDNFVLEIVPSISDGDSGNINISTQSLSLTNNSILINNTFNEGNAGEVNLNATDSILINSGSTILTDTFAEGNAGNIFIQAGNNFILEGINQNLDPEISASASFLENIDIPGNLSGNAGNIEITAANISLNNSAQVVSNTFGSGNAGNVSFNADSINIANNSSVFSAVGSLESNIGATGNGGTIDFATRTLSLSDGGTIIVQTFGLGNAGTININAADSINISGVANFPLLENGNPGGFSSGLFSNSEVSALGSGGEITVTTSTFNISGGAVINARSRGIASAGNVFINADILEITNGSQILATAFNDGAAGNINLDISQRILISGIDPNYSNRLESLINNFDEDIAQFTIDPVSADSGIFANTTFSAIEGTTGDITIQVGDRLELRNGSLISAQASNVTNGGNIAINSENGFVVAFPSNDLGGDIVANAPEGAGGNITIMAQGVLGLEENIAFDNAGNRLNNSSNDLDATGDVDGAIQIITPNVDVIQGIPQLSLDVFTLH</sequence>
<dbReference type="InterPro" id="IPR012334">
    <property type="entry name" value="Pectin_lyas_fold"/>
</dbReference>
<accession>A0A964BVZ3</accession>
<dbReference type="AlphaFoldDB" id="A0A964BVZ3"/>
<dbReference type="InterPro" id="IPR008638">
    <property type="entry name" value="FhaB/CdiA-like_TPS"/>
</dbReference>
<proteinExistence type="predicted"/>
<dbReference type="Proteomes" id="UP000729733">
    <property type="component" value="Unassembled WGS sequence"/>
</dbReference>
<dbReference type="Pfam" id="PF05860">
    <property type="entry name" value="TPS"/>
    <property type="match status" value="1"/>
</dbReference>
<dbReference type="EMBL" id="JADWDC010000128">
    <property type="protein sequence ID" value="MCC0179874.1"/>
    <property type="molecule type" value="Genomic_DNA"/>
</dbReference>
<gene>
    <name evidence="2" type="ORF">I4641_23335</name>
</gene>
<dbReference type="SUPFAM" id="SSF51126">
    <property type="entry name" value="Pectin lyase-like"/>
    <property type="match status" value="2"/>
</dbReference>
<protein>
    <submittedName>
        <fullName evidence="2">Filamentous hemagglutinin N-terminal domain-containing protein</fullName>
    </submittedName>
</protein>
<organism evidence="2 3">
    <name type="scientific">Waterburya agarophytonicola KI4</name>
    <dbReference type="NCBI Taxonomy" id="2874699"/>
    <lineage>
        <taxon>Bacteria</taxon>
        <taxon>Bacillati</taxon>
        <taxon>Cyanobacteriota</taxon>
        <taxon>Cyanophyceae</taxon>
        <taxon>Pleurocapsales</taxon>
        <taxon>Hyellaceae</taxon>
        <taxon>Waterburya</taxon>
        <taxon>Waterburya agarophytonicola</taxon>
    </lineage>
</organism>
<evidence type="ECO:0000259" key="1">
    <source>
        <dbReference type="SMART" id="SM00912"/>
    </source>
</evidence>
<keyword evidence="3" id="KW-1185">Reference proteome</keyword>
<reference evidence="2" key="1">
    <citation type="journal article" date="2021" name="Antonie Van Leeuwenhoek">
        <title>Draft genome and description of Waterburya agarophytonicola gen. nov. sp. nov. (Pleurocapsales, Cyanobacteria): a seaweed symbiont.</title>
        <authorList>
            <person name="Bonthond G."/>
            <person name="Shalygin S."/>
            <person name="Bayer T."/>
            <person name="Weinberger F."/>
        </authorList>
    </citation>
    <scope>NUCLEOTIDE SEQUENCE</scope>
    <source>
        <strain evidence="2">KI4</strain>
    </source>
</reference>
<comment type="caution">
    <text evidence="2">The sequence shown here is derived from an EMBL/GenBank/DDBJ whole genome shotgun (WGS) entry which is preliminary data.</text>
</comment>